<dbReference type="InterPro" id="IPR028082">
    <property type="entry name" value="Peripla_BP_I"/>
</dbReference>
<proteinExistence type="predicted"/>
<dbReference type="OrthoDB" id="7325800at2"/>
<dbReference type="AlphaFoldDB" id="A0A0A0D948"/>
<dbReference type="RefSeq" id="WP_034832760.1">
    <property type="nucleotide sequence ID" value="NZ_JANX01000039.1"/>
</dbReference>
<dbReference type="InterPro" id="IPR000843">
    <property type="entry name" value="HTH_LacI"/>
</dbReference>
<dbReference type="Pfam" id="PF00356">
    <property type="entry name" value="LacI"/>
    <property type="match status" value="1"/>
</dbReference>
<gene>
    <name evidence="5" type="ORF">P409_05585</name>
</gene>
<reference evidence="5 6" key="1">
    <citation type="submission" date="2014-01" db="EMBL/GenBank/DDBJ databases">
        <title>Genome sequence determination for a cystic fibrosis isolate, Inquilinus limosus.</title>
        <authorList>
            <person name="Pino M."/>
            <person name="Di Conza J."/>
            <person name="Gutkind G."/>
        </authorList>
    </citation>
    <scope>NUCLEOTIDE SEQUENCE [LARGE SCALE GENOMIC DNA]</scope>
    <source>
        <strain evidence="5 6">MP06</strain>
    </source>
</reference>
<dbReference type="SUPFAM" id="SSF47413">
    <property type="entry name" value="lambda repressor-like DNA-binding domains"/>
    <property type="match status" value="1"/>
</dbReference>
<dbReference type="SMART" id="SM00354">
    <property type="entry name" value="HTH_LACI"/>
    <property type="match status" value="1"/>
</dbReference>
<dbReference type="Gene3D" id="3.40.50.2300">
    <property type="match status" value="2"/>
</dbReference>
<dbReference type="GO" id="GO:0003700">
    <property type="term" value="F:DNA-binding transcription factor activity"/>
    <property type="evidence" value="ECO:0007669"/>
    <property type="project" value="TreeGrafter"/>
</dbReference>
<dbReference type="Gene3D" id="1.10.260.40">
    <property type="entry name" value="lambda repressor-like DNA-binding domains"/>
    <property type="match status" value="1"/>
</dbReference>
<evidence type="ECO:0000256" key="2">
    <source>
        <dbReference type="ARBA" id="ARBA00023125"/>
    </source>
</evidence>
<evidence type="ECO:0000259" key="4">
    <source>
        <dbReference type="PROSITE" id="PS50932"/>
    </source>
</evidence>
<dbReference type="InterPro" id="IPR046335">
    <property type="entry name" value="LacI/GalR-like_sensor"/>
</dbReference>
<dbReference type="PROSITE" id="PS50932">
    <property type="entry name" value="HTH_LACI_2"/>
    <property type="match status" value="1"/>
</dbReference>
<comment type="caution">
    <text evidence="5">The sequence shown here is derived from an EMBL/GenBank/DDBJ whole genome shotgun (WGS) entry which is preliminary data.</text>
</comment>
<keyword evidence="2" id="KW-0238">DNA-binding</keyword>
<keyword evidence="3" id="KW-0804">Transcription</keyword>
<dbReference type="GO" id="GO:0000976">
    <property type="term" value="F:transcription cis-regulatory region binding"/>
    <property type="evidence" value="ECO:0007669"/>
    <property type="project" value="TreeGrafter"/>
</dbReference>
<protein>
    <submittedName>
        <fullName evidence="5">LacI family transcriptional regulator</fullName>
    </submittedName>
</protein>
<keyword evidence="1" id="KW-0805">Transcription regulation</keyword>
<dbReference type="InterPro" id="IPR010982">
    <property type="entry name" value="Lambda_DNA-bd_dom_sf"/>
</dbReference>
<organism evidence="5 6">
    <name type="scientific">Inquilinus limosus MP06</name>
    <dbReference type="NCBI Taxonomy" id="1398085"/>
    <lineage>
        <taxon>Bacteria</taxon>
        <taxon>Pseudomonadati</taxon>
        <taxon>Pseudomonadota</taxon>
        <taxon>Alphaproteobacteria</taxon>
        <taxon>Rhodospirillales</taxon>
        <taxon>Rhodospirillaceae</taxon>
        <taxon>Inquilinus</taxon>
    </lineage>
</organism>
<evidence type="ECO:0000313" key="5">
    <source>
        <dbReference type="EMBL" id="KGM35241.1"/>
    </source>
</evidence>
<dbReference type="CDD" id="cd06267">
    <property type="entry name" value="PBP1_LacI_sugar_binding-like"/>
    <property type="match status" value="1"/>
</dbReference>
<dbReference type="PANTHER" id="PTHR30146:SF109">
    <property type="entry name" value="HTH-TYPE TRANSCRIPTIONAL REGULATOR GALS"/>
    <property type="match status" value="1"/>
</dbReference>
<evidence type="ECO:0000256" key="1">
    <source>
        <dbReference type="ARBA" id="ARBA00023015"/>
    </source>
</evidence>
<evidence type="ECO:0000256" key="3">
    <source>
        <dbReference type="ARBA" id="ARBA00023163"/>
    </source>
</evidence>
<name>A0A0A0D948_9PROT</name>
<dbReference type="PANTHER" id="PTHR30146">
    <property type="entry name" value="LACI-RELATED TRANSCRIPTIONAL REPRESSOR"/>
    <property type="match status" value="1"/>
</dbReference>
<dbReference type="Proteomes" id="UP000029995">
    <property type="component" value="Unassembled WGS sequence"/>
</dbReference>
<evidence type="ECO:0000313" key="6">
    <source>
        <dbReference type="Proteomes" id="UP000029995"/>
    </source>
</evidence>
<dbReference type="CDD" id="cd01392">
    <property type="entry name" value="HTH_LacI"/>
    <property type="match status" value="1"/>
</dbReference>
<sequence>MAKVTLATIAQRTGLSKFAVSRSLSGKDGVSDETRRRVREVAAELGYARPSPEPELLTLGVIFHDTDLINSELHLLIQNGAQSEAERLGYRLNMRWTHEPEEIQAIVRSCSGAVLVGPHDRETFARVRTLGRPIVRQGWLEPLEQADHVGGTDHEAGAAVANYLLALGHRRIVYVHGTPGFRGRVERFYGVREVLEKQADVEFREMRFQADSRFTEHLRAAHAEGFHPTAFFCAHDGLALTVVSELLRLGYRIPENASVVGFGDYSAATQISPQLTTVKVFGQQMGAACVRLLDDRINGRIPADIPVRVQITSRIIERASCGPIRLSETAVPILPIAG</sequence>
<dbReference type="EMBL" id="JANX01000039">
    <property type="protein sequence ID" value="KGM35241.1"/>
    <property type="molecule type" value="Genomic_DNA"/>
</dbReference>
<feature type="domain" description="HTH lacI-type" evidence="4">
    <location>
        <begin position="4"/>
        <end position="47"/>
    </location>
</feature>
<dbReference type="SUPFAM" id="SSF53822">
    <property type="entry name" value="Periplasmic binding protein-like I"/>
    <property type="match status" value="1"/>
</dbReference>
<accession>A0A0A0D948</accession>
<dbReference type="Pfam" id="PF13377">
    <property type="entry name" value="Peripla_BP_3"/>
    <property type="match status" value="1"/>
</dbReference>